<dbReference type="NCBIfam" id="TIGR01331">
    <property type="entry name" value="bisphos_cysQ"/>
    <property type="match status" value="1"/>
</dbReference>
<dbReference type="Gene3D" id="3.40.190.80">
    <property type="match status" value="1"/>
</dbReference>
<feature type="binding site" evidence="9">
    <location>
        <position position="87"/>
    </location>
    <ligand>
        <name>Mg(2+)</name>
        <dbReference type="ChEBI" id="CHEBI:18420"/>
        <label>1</label>
    </ligand>
</feature>
<keyword evidence="12" id="KW-1185">Reference proteome</keyword>
<dbReference type="STRING" id="1045558.SAMN05216175_10459"/>
<dbReference type="InterPro" id="IPR020550">
    <property type="entry name" value="Inositol_monophosphatase_CS"/>
</dbReference>
<name>A0A1I2PSU0_9GAMM</name>
<protein>
    <recommendedName>
        <fullName evidence="9">3'(2'),5'-bisphosphate nucleotidase CysQ</fullName>
        <ecNumber evidence="9">3.1.3.7</ecNumber>
    </recommendedName>
    <alternativeName>
        <fullName evidence="9">3'(2'),5-bisphosphonucleoside 3'(2')-phosphohydrolase</fullName>
    </alternativeName>
    <alternativeName>
        <fullName evidence="9">3'-phosphoadenosine 5'-phosphate phosphatase</fullName>
        <shortName evidence="9">PAP phosphatase</shortName>
    </alternativeName>
</protein>
<keyword evidence="7 9" id="KW-0460">Magnesium</keyword>
<feature type="binding site" evidence="10">
    <location>
        <position position="213"/>
    </location>
    <ligand>
        <name>Mg(2+)</name>
        <dbReference type="ChEBI" id="CHEBI:18420"/>
        <label>1</label>
        <note>catalytic</note>
    </ligand>
</feature>
<feature type="binding site" evidence="10">
    <location>
        <position position="88"/>
    </location>
    <ligand>
        <name>Mg(2+)</name>
        <dbReference type="ChEBI" id="CHEBI:18420"/>
        <label>1</label>
        <note>catalytic</note>
    </ligand>
</feature>
<dbReference type="PROSITE" id="PS00630">
    <property type="entry name" value="IMP_2"/>
    <property type="match status" value="1"/>
</dbReference>
<evidence type="ECO:0000256" key="2">
    <source>
        <dbReference type="ARBA" id="ARBA00005289"/>
    </source>
</evidence>
<evidence type="ECO:0000256" key="5">
    <source>
        <dbReference type="ARBA" id="ARBA00022723"/>
    </source>
</evidence>
<evidence type="ECO:0000313" key="12">
    <source>
        <dbReference type="Proteomes" id="UP000198623"/>
    </source>
</evidence>
<dbReference type="OrthoDB" id="9785695at2"/>
<feature type="binding site" evidence="9">
    <location>
        <position position="85"/>
    </location>
    <ligand>
        <name>Mg(2+)</name>
        <dbReference type="ChEBI" id="CHEBI:18420"/>
        <label>2</label>
    </ligand>
</feature>
<feature type="binding site" evidence="10">
    <location>
        <position position="87"/>
    </location>
    <ligand>
        <name>Mg(2+)</name>
        <dbReference type="ChEBI" id="CHEBI:18420"/>
        <label>1</label>
        <note>catalytic</note>
    </ligand>
</feature>
<feature type="binding site" evidence="9">
    <location>
        <begin position="87"/>
        <end position="90"/>
    </location>
    <ligand>
        <name>substrate</name>
    </ligand>
</feature>
<feature type="binding site" evidence="9">
    <location>
        <position position="65"/>
    </location>
    <ligand>
        <name>Mg(2+)</name>
        <dbReference type="ChEBI" id="CHEBI:18420"/>
        <label>1</label>
    </ligand>
</feature>
<dbReference type="FunFam" id="3.30.540.10:FF:000007">
    <property type="entry name" value="3'(2'),5'-bisphosphate nucleotidase CysQ"/>
    <property type="match status" value="1"/>
</dbReference>
<keyword evidence="4 9" id="KW-0997">Cell inner membrane</keyword>
<feature type="binding site" evidence="9">
    <location>
        <position position="88"/>
    </location>
    <ligand>
        <name>Mg(2+)</name>
        <dbReference type="ChEBI" id="CHEBI:18420"/>
        <label>2</label>
    </ligand>
</feature>
<sequence length="277" mass="30133">MQHIIDEVLLLTRQAGKAVMAIYKKDFAVYAKSDASPITEADLAAHHIIVDGLGSLTPDIPVLSEESDYAVQSQRLNWSEYWLVDPLDGTKEFIKKNGEFTVNIALIRDGAPVFGVVYAPVTDVIYWGEVGEGAMKQTGSALPVSIQVATLPVTEKGWRVVGSRSHQTERFAQFMQCLPEAEIMPVGSSLKLCLIAEGAADLYPRFSPTSEWDIAAGQAVLVAAGGEVLALPSLKALTYNTRPETLINPDFVACAALSHHWRDEILDSMKGKDSFGK</sequence>
<feature type="binding site" evidence="9">
    <location>
        <position position="213"/>
    </location>
    <ligand>
        <name>Mg(2+)</name>
        <dbReference type="ChEBI" id="CHEBI:18420"/>
        <label>2</label>
    </ligand>
</feature>
<dbReference type="GO" id="GO:0000287">
    <property type="term" value="F:magnesium ion binding"/>
    <property type="evidence" value="ECO:0007669"/>
    <property type="project" value="UniProtKB-UniRule"/>
</dbReference>
<dbReference type="GO" id="GO:0008441">
    <property type="term" value="F:3'(2'),5'-bisphosphate nucleotidase activity"/>
    <property type="evidence" value="ECO:0007669"/>
    <property type="project" value="UniProtKB-UniRule"/>
</dbReference>
<dbReference type="RefSeq" id="WP_090726296.1">
    <property type="nucleotide sequence ID" value="NZ_FOOU01000004.1"/>
</dbReference>
<evidence type="ECO:0000256" key="10">
    <source>
        <dbReference type="PIRSR" id="PIRSR600760-2"/>
    </source>
</evidence>
<feature type="binding site" evidence="9">
    <location>
        <position position="65"/>
    </location>
    <ligand>
        <name>substrate</name>
    </ligand>
</feature>
<dbReference type="AlphaFoldDB" id="A0A1I2PSU0"/>
<keyword evidence="6 9" id="KW-0378">Hydrolase</keyword>
<comment type="function">
    <text evidence="9">Converts adenosine-3',5'-bisphosphate (PAP) to AMP.</text>
</comment>
<evidence type="ECO:0000256" key="6">
    <source>
        <dbReference type="ARBA" id="ARBA00022801"/>
    </source>
</evidence>
<evidence type="ECO:0000256" key="3">
    <source>
        <dbReference type="ARBA" id="ARBA00022475"/>
    </source>
</evidence>
<proteinExistence type="inferred from homology"/>
<keyword evidence="5 9" id="KW-0479">Metal-binding</keyword>
<evidence type="ECO:0000256" key="4">
    <source>
        <dbReference type="ARBA" id="ARBA00022519"/>
    </source>
</evidence>
<comment type="cofactor">
    <cofactor evidence="9 10">
        <name>Mg(2+)</name>
        <dbReference type="ChEBI" id="CHEBI:18420"/>
    </cofactor>
</comment>
<feature type="binding site" evidence="9">
    <location>
        <position position="213"/>
    </location>
    <ligand>
        <name>substrate</name>
    </ligand>
</feature>
<dbReference type="CDD" id="cd01638">
    <property type="entry name" value="CysQ"/>
    <property type="match status" value="1"/>
</dbReference>
<dbReference type="Pfam" id="PF00459">
    <property type="entry name" value="Inositol_P"/>
    <property type="match status" value="1"/>
</dbReference>
<feature type="binding site" evidence="9">
    <location>
        <position position="85"/>
    </location>
    <ligand>
        <name>Mg(2+)</name>
        <dbReference type="ChEBI" id="CHEBI:18420"/>
        <label>1</label>
    </ligand>
</feature>
<reference evidence="12" key="1">
    <citation type="submission" date="2016-10" db="EMBL/GenBank/DDBJ databases">
        <authorList>
            <person name="Varghese N."/>
            <person name="Submissions S."/>
        </authorList>
    </citation>
    <scope>NUCLEOTIDE SEQUENCE [LARGE SCALE GENOMIC DNA]</scope>
    <source>
        <strain evidence="12">CGMCC 1.10971</strain>
    </source>
</reference>
<dbReference type="InterPro" id="IPR050725">
    <property type="entry name" value="CysQ/Inositol_MonoPase"/>
</dbReference>
<feature type="binding site" evidence="10">
    <location>
        <position position="85"/>
    </location>
    <ligand>
        <name>Mg(2+)</name>
        <dbReference type="ChEBI" id="CHEBI:18420"/>
        <label>1</label>
        <note>catalytic</note>
    </ligand>
</feature>
<feature type="binding site" evidence="10">
    <location>
        <position position="65"/>
    </location>
    <ligand>
        <name>Mg(2+)</name>
        <dbReference type="ChEBI" id="CHEBI:18420"/>
        <label>1</label>
        <note>catalytic</note>
    </ligand>
</feature>
<dbReference type="PRINTS" id="PR00377">
    <property type="entry name" value="IMPHPHTASES"/>
</dbReference>
<evidence type="ECO:0000256" key="7">
    <source>
        <dbReference type="ARBA" id="ARBA00022842"/>
    </source>
</evidence>
<evidence type="ECO:0000313" key="11">
    <source>
        <dbReference type="EMBL" id="SFG19192.1"/>
    </source>
</evidence>
<evidence type="ECO:0000256" key="8">
    <source>
        <dbReference type="ARBA" id="ARBA00023136"/>
    </source>
</evidence>
<dbReference type="Proteomes" id="UP000198623">
    <property type="component" value="Unassembled WGS sequence"/>
</dbReference>
<dbReference type="GO" id="GO:0046854">
    <property type="term" value="P:phosphatidylinositol phosphate biosynthetic process"/>
    <property type="evidence" value="ECO:0007669"/>
    <property type="project" value="InterPro"/>
</dbReference>
<keyword evidence="3 9" id="KW-1003">Cell membrane</keyword>
<accession>A0A1I2PSU0</accession>
<evidence type="ECO:0000256" key="1">
    <source>
        <dbReference type="ARBA" id="ARBA00001625"/>
    </source>
</evidence>
<dbReference type="SUPFAM" id="SSF56655">
    <property type="entry name" value="Carbohydrate phosphatase"/>
    <property type="match status" value="1"/>
</dbReference>
<comment type="catalytic activity">
    <reaction evidence="1 9">
        <text>adenosine 3',5'-bisphosphate + H2O = AMP + phosphate</text>
        <dbReference type="Rhea" id="RHEA:10040"/>
        <dbReference type="ChEBI" id="CHEBI:15377"/>
        <dbReference type="ChEBI" id="CHEBI:43474"/>
        <dbReference type="ChEBI" id="CHEBI:58343"/>
        <dbReference type="ChEBI" id="CHEBI:456215"/>
        <dbReference type="EC" id="3.1.3.7"/>
    </reaction>
</comment>
<comment type="similarity">
    <text evidence="2 9">Belongs to the inositol monophosphatase superfamily. CysQ family.</text>
</comment>
<organism evidence="11 12">
    <name type="scientific">Neptunomonas qingdaonensis</name>
    <dbReference type="NCBI Taxonomy" id="1045558"/>
    <lineage>
        <taxon>Bacteria</taxon>
        <taxon>Pseudomonadati</taxon>
        <taxon>Pseudomonadota</taxon>
        <taxon>Gammaproteobacteria</taxon>
        <taxon>Oceanospirillales</taxon>
        <taxon>Oceanospirillaceae</taxon>
        <taxon>Neptunomonas</taxon>
    </lineage>
</organism>
<dbReference type="GO" id="GO:0005886">
    <property type="term" value="C:plasma membrane"/>
    <property type="evidence" value="ECO:0007669"/>
    <property type="project" value="UniProtKB-SubCell"/>
</dbReference>
<dbReference type="PANTHER" id="PTHR43028">
    <property type="entry name" value="3'(2'),5'-BISPHOSPHATE NUCLEOTIDASE 1"/>
    <property type="match status" value="1"/>
</dbReference>
<dbReference type="InterPro" id="IPR020583">
    <property type="entry name" value="Inositol_monoP_metal-BS"/>
</dbReference>
<dbReference type="GO" id="GO:0000103">
    <property type="term" value="P:sulfate assimilation"/>
    <property type="evidence" value="ECO:0007669"/>
    <property type="project" value="TreeGrafter"/>
</dbReference>
<dbReference type="GO" id="GO:0050427">
    <property type="term" value="P:3'-phosphoadenosine 5'-phosphosulfate metabolic process"/>
    <property type="evidence" value="ECO:0007669"/>
    <property type="project" value="TreeGrafter"/>
</dbReference>
<keyword evidence="8 9" id="KW-0472">Membrane</keyword>
<evidence type="ECO:0000256" key="9">
    <source>
        <dbReference type="HAMAP-Rule" id="MF_02095"/>
    </source>
</evidence>
<dbReference type="EMBL" id="FOOU01000004">
    <property type="protein sequence ID" value="SFG19192.1"/>
    <property type="molecule type" value="Genomic_DNA"/>
</dbReference>
<dbReference type="PANTHER" id="PTHR43028:SF5">
    <property type="entry name" value="3'(2'),5'-BISPHOSPHATE NUCLEOTIDASE 1"/>
    <property type="match status" value="1"/>
</dbReference>
<dbReference type="InterPro" id="IPR000760">
    <property type="entry name" value="Inositol_monophosphatase-like"/>
</dbReference>
<dbReference type="InterPro" id="IPR006240">
    <property type="entry name" value="CysQ"/>
</dbReference>
<dbReference type="HAMAP" id="MF_02095">
    <property type="entry name" value="CysQ"/>
    <property type="match status" value="1"/>
</dbReference>
<dbReference type="PROSITE" id="PS00629">
    <property type="entry name" value="IMP_1"/>
    <property type="match status" value="1"/>
</dbReference>
<gene>
    <name evidence="9" type="primary">cysQ</name>
    <name evidence="11" type="ORF">SAMN05216175_10459</name>
</gene>
<comment type="subcellular location">
    <subcellularLocation>
        <location evidence="9">Cell inner membrane</location>
        <topology evidence="9">Peripheral membrane protein</topology>
        <orientation evidence="9">Cytoplasmic side</orientation>
    </subcellularLocation>
</comment>
<dbReference type="Gene3D" id="3.30.540.10">
    <property type="entry name" value="Fructose-1,6-Bisphosphatase, subunit A, domain 1"/>
    <property type="match status" value="1"/>
</dbReference>
<dbReference type="EC" id="3.1.3.7" evidence="9"/>